<evidence type="ECO:0000256" key="5">
    <source>
        <dbReference type="SAM" id="MobiDB-lite"/>
    </source>
</evidence>
<proteinExistence type="predicted"/>
<evidence type="ECO:0000256" key="6">
    <source>
        <dbReference type="SAM" id="Phobius"/>
    </source>
</evidence>
<keyword evidence="2 6" id="KW-0812">Transmembrane</keyword>
<feature type="transmembrane region" description="Helical" evidence="6">
    <location>
        <begin position="223"/>
        <end position="244"/>
    </location>
</feature>
<dbReference type="AlphaFoldDB" id="A0A8J8WFN2"/>
<dbReference type="GO" id="GO:0016020">
    <property type="term" value="C:membrane"/>
    <property type="evidence" value="ECO:0007669"/>
    <property type="project" value="UniProtKB-SubCell"/>
</dbReference>
<organism evidence="7 8">
    <name type="scientific">Penicillium ucsense</name>
    <dbReference type="NCBI Taxonomy" id="2839758"/>
    <lineage>
        <taxon>Eukaryota</taxon>
        <taxon>Fungi</taxon>
        <taxon>Dikarya</taxon>
        <taxon>Ascomycota</taxon>
        <taxon>Pezizomycotina</taxon>
        <taxon>Eurotiomycetes</taxon>
        <taxon>Eurotiomycetidae</taxon>
        <taxon>Eurotiales</taxon>
        <taxon>Aspergillaceae</taxon>
        <taxon>Penicillium</taxon>
    </lineage>
</organism>
<comment type="caution">
    <text evidence="7">The sequence shown here is derived from an EMBL/GenBank/DDBJ whole genome shotgun (WGS) entry which is preliminary data.</text>
</comment>
<protein>
    <submittedName>
        <fullName evidence="7">Uncharacterized protein</fullName>
    </submittedName>
</protein>
<keyword evidence="3 6" id="KW-1133">Transmembrane helix</keyword>
<dbReference type="GO" id="GO:0071944">
    <property type="term" value="C:cell periphery"/>
    <property type="evidence" value="ECO:0007669"/>
    <property type="project" value="UniProtKB-ARBA"/>
</dbReference>
<gene>
    <name evidence="7" type="ORF">PECM_002287</name>
</gene>
<sequence length="326" mass="33946">MPSSTQSAAAPLTTVFSPPASCTNVQQVSSECQKDCKNLYNIVQITDSNCFPSHWATTATWFSPGIYCPKGYTVADSHTVTSGLQLTETQARCCPSGYTMATDLAQAWWTAEPCTKVSAVTTTLNFTVYSATGASPTTTSHMVISGPIIHAYPVELRWQSSDSAALGSGSTTASALPTFTDATTTKTSASTTGPTSSATSPSTAPPSSDGDHGSSGLSTGAKAGIGIGVVAAVIIALALLFCLWRRRKGSASSAGPSKERKVSLGNAQDDVYGEIPVRQVPGHKPVELPTRATEWSEELHGQSHPAPSELEAGQAGYDSPMTAKYR</sequence>
<dbReference type="Proteomes" id="UP000631181">
    <property type="component" value="Unassembled WGS sequence"/>
</dbReference>
<evidence type="ECO:0000256" key="2">
    <source>
        <dbReference type="ARBA" id="ARBA00022692"/>
    </source>
</evidence>
<evidence type="ECO:0000256" key="4">
    <source>
        <dbReference type="ARBA" id="ARBA00023136"/>
    </source>
</evidence>
<dbReference type="EMBL" id="WIWV01000157">
    <property type="protein sequence ID" value="KAF7712699.1"/>
    <property type="molecule type" value="Genomic_DNA"/>
</dbReference>
<evidence type="ECO:0000313" key="8">
    <source>
        <dbReference type="Proteomes" id="UP000631181"/>
    </source>
</evidence>
<reference evidence="7" key="1">
    <citation type="journal article" date="2020" name="Front. Microbiol.">
        <title>Gene regulatory networks of Penicillium echinulatum 2HH and Penicillium oxalicum 114-2 inferred by a computational biology approach.</title>
        <authorList>
            <person name="Lenz A.R."/>
            <person name="Galan-Vasquez E."/>
            <person name="Balbinot E."/>
            <person name="De Abreu F.P."/>
            <person name="De Oliveira N.S."/>
            <person name="Da Rosa L.O."/>
            <person name="De Avila E Silva S."/>
            <person name="Camassola M."/>
            <person name="Dillon A.J.P."/>
            <person name="Perez-Rueda E."/>
        </authorList>
    </citation>
    <scope>NUCLEOTIDE SEQUENCE</scope>
    <source>
        <strain evidence="7">S1M29</strain>
    </source>
</reference>
<dbReference type="OrthoDB" id="4770059at2759"/>
<comment type="subcellular location">
    <subcellularLocation>
        <location evidence="1">Membrane</location>
        <topology evidence="1">Single-pass membrane protein</topology>
    </subcellularLocation>
</comment>
<name>A0A8J8WFN2_9EURO</name>
<keyword evidence="8" id="KW-1185">Reference proteome</keyword>
<keyword evidence="4 6" id="KW-0472">Membrane</keyword>
<evidence type="ECO:0000256" key="3">
    <source>
        <dbReference type="ARBA" id="ARBA00022989"/>
    </source>
</evidence>
<feature type="region of interest" description="Disordered" evidence="5">
    <location>
        <begin position="184"/>
        <end position="216"/>
    </location>
</feature>
<dbReference type="InterPro" id="IPR051694">
    <property type="entry name" value="Immunoregulatory_rcpt-like"/>
</dbReference>
<accession>A0A8J8WFN2</accession>
<evidence type="ECO:0000313" key="7">
    <source>
        <dbReference type="EMBL" id="KAF7712699.1"/>
    </source>
</evidence>
<evidence type="ECO:0000256" key="1">
    <source>
        <dbReference type="ARBA" id="ARBA00004167"/>
    </source>
</evidence>
<dbReference type="PANTHER" id="PTHR15549">
    <property type="entry name" value="PAIRED IMMUNOGLOBULIN-LIKE TYPE 2 RECEPTOR"/>
    <property type="match status" value="1"/>
</dbReference>
<feature type="region of interest" description="Disordered" evidence="5">
    <location>
        <begin position="273"/>
        <end position="326"/>
    </location>
</feature>